<dbReference type="InterPro" id="IPR051719">
    <property type="entry name" value="CASTOR_mTORC1"/>
</dbReference>
<feature type="domain" description="CASTOR ACT" evidence="1">
    <location>
        <begin position="54"/>
        <end position="114"/>
    </location>
</feature>
<proteinExistence type="predicted"/>
<gene>
    <name evidence="3" type="ORF">ERS852407_04695</name>
</gene>
<dbReference type="EMBL" id="CYZE01000016">
    <property type="protein sequence ID" value="CUP01330.1"/>
    <property type="molecule type" value="Genomic_DNA"/>
</dbReference>
<feature type="domain" description="A9CJY8-like N-terminal" evidence="2">
    <location>
        <begin position="24"/>
        <end position="49"/>
    </location>
</feature>
<protein>
    <submittedName>
        <fullName evidence="3">Amino acid-binding ACT domain-containing protein</fullName>
    </submittedName>
</protein>
<dbReference type="SUPFAM" id="SSF55021">
    <property type="entry name" value="ACT-like"/>
    <property type="match status" value="2"/>
</dbReference>
<dbReference type="Pfam" id="PF13840">
    <property type="entry name" value="ACT_7"/>
    <property type="match status" value="1"/>
</dbReference>
<organism evidence="3 4">
    <name type="scientific">Hungatella hathewayi</name>
    <dbReference type="NCBI Taxonomy" id="154046"/>
    <lineage>
        <taxon>Bacteria</taxon>
        <taxon>Bacillati</taxon>
        <taxon>Bacillota</taxon>
        <taxon>Clostridia</taxon>
        <taxon>Lachnospirales</taxon>
        <taxon>Lachnospiraceae</taxon>
        <taxon>Hungatella</taxon>
    </lineage>
</organism>
<dbReference type="InterPro" id="IPR027795">
    <property type="entry name" value="CASTOR_ACT_dom"/>
</dbReference>
<dbReference type="PIRSF" id="PIRSF008459">
    <property type="entry name" value="UCP008459"/>
    <property type="match status" value="1"/>
</dbReference>
<dbReference type="Pfam" id="PF21631">
    <property type="entry name" value="A9CJY8-like_N"/>
    <property type="match status" value="1"/>
</dbReference>
<dbReference type="AlphaFoldDB" id="A0A174JW25"/>
<accession>A0A174JW25</accession>
<dbReference type="Gene3D" id="3.30.2130.10">
    <property type="entry name" value="VC0802-like"/>
    <property type="match status" value="1"/>
</dbReference>
<dbReference type="InterPro" id="IPR045865">
    <property type="entry name" value="ACT-like_dom_sf"/>
</dbReference>
<sequence>MEIKLLNDDFSVCKIRDLSGVNLTDSFYFIGKTDEELSLVCRTEHVPEETTDREDGWKTFRIEGVLDFSLIGILADISAVLAKHSIGIFVVSTYNTDYVLTKKEDFLRAAEALAEKGYLVK</sequence>
<reference evidence="3 4" key="1">
    <citation type="submission" date="2015-09" db="EMBL/GenBank/DDBJ databases">
        <authorList>
            <consortium name="Pathogen Informatics"/>
        </authorList>
    </citation>
    <scope>NUCLEOTIDE SEQUENCE [LARGE SCALE GENOMIC DNA]</scope>
    <source>
        <strain evidence="3 4">2789STDY5608850</strain>
    </source>
</reference>
<dbReference type="PANTHER" id="PTHR31131">
    <property type="entry name" value="CHROMOSOME 1, WHOLE GENOME SHOTGUN SEQUENCE"/>
    <property type="match status" value="1"/>
</dbReference>
<evidence type="ECO:0000259" key="2">
    <source>
        <dbReference type="Pfam" id="PF21631"/>
    </source>
</evidence>
<dbReference type="InterPro" id="IPR049447">
    <property type="entry name" value="A9CJY8-like_N"/>
</dbReference>
<dbReference type="InterPro" id="IPR016540">
    <property type="entry name" value="UCP008459"/>
</dbReference>
<evidence type="ECO:0000313" key="3">
    <source>
        <dbReference type="EMBL" id="CUP01330.1"/>
    </source>
</evidence>
<dbReference type="RefSeq" id="WP_055658851.1">
    <property type="nucleotide sequence ID" value="NZ_CABIXC010000016.1"/>
</dbReference>
<dbReference type="Proteomes" id="UP000095651">
    <property type="component" value="Unassembled WGS sequence"/>
</dbReference>
<evidence type="ECO:0000313" key="4">
    <source>
        <dbReference type="Proteomes" id="UP000095651"/>
    </source>
</evidence>
<name>A0A174JW25_9FIRM</name>
<dbReference type="PANTHER" id="PTHR31131:SF6">
    <property type="entry name" value="CASTOR ACT DOMAIN-CONTAINING PROTEIN"/>
    <property type="match status" value="1"/>
</dbReference>
<evidence type="ECO:0000259" key="1">
    <source>
        <dbReference type="Pfam" id="PF13840"/>
    </source>
</evidence>